<dbReference type="PIRSF" id="PIRSF010372">
    <property type="entry name" value="PaiB"/>
    <property type="match status" value="1"/>
</dbReference>
<sequence>MYIPAHFNETDTDAVQALITEFPLATLVAHTDQGLVANHFPLMAVGKDRLVGHLALANDLHRFLPSGSDIMAIFQSDDAYISPNWYPSKAEHHKVVPTWNYQTVHIHGKITFQHDDKSKIAAVGRLTQKHERDANGAEAWKMSDAPKEFMAGMLDNIVAFEIEVTKVLAKSKLSQNRSSDDIESVASQLNTAGKVRLSRKMQPADKQA</sequence>
<dbReference type="PANTHER" id="PTHR35802">
    <property type="entry name" value="PROTEASE SYNTHASE AND SPORULATION PROTEIN PAI 2"/>
    <property type="match status" value="1"/>
</dbReference>
<dbReference type="SUPFAM" id="SSF50475">
    <property type="entry name" value="FMN-binding split barrel"/>
    <property type="match status" value="1"/>
</dbReference>
<protein>
    <submittedName>
        <fullName evidence="1">Transcriptional regulator</fullName>
    </submittedName>
</protein>
<evidence type="ECO:0000313" key="1">
    <source>
        <dbReference type="EMBL" id="PRY75003.1"/>
    </source>
</evidence>
<dbReference type="InterPro" id="IPR007396">
    <property type="entry name" value="TR_PAI2-type"/>
</dbReference>
<organism evidence="1 2">
    <name type="scientific">Yoonia maritima</name>
    <dbReference type="NCBI Taxonomy" id="1435347"/>
    <lineage>
        <taxon>Bacteria</taxon>
        <taxon>Pseudomonadati</taxon>
        <taxon>Pseudomonadota</taxon>
        <taxon>Alphaproteobacteria</taxon>
        <taxon>Rhodobacterales</taxon>
        <taxon>Paracoccaceae</taxon>
        <taxon>Yoonia</taxon>
    </lineage>
</organism>
<gene>
    <name evidence="1" type="ORF">CLV80_11439</name>
</gene>
<accession>A0A2T0VUQ3</accession>
<dbReference type="Gene3D" id="2.30.110.10">
    <property type="entry name" value="Electron Transport, Fmn-binding Protein, Chain A"/>
    <property type="match status" value="1"/>
</dbReference>
<dbReference type="EMBL" id="PVTP01000014">
    <property type="protein sequence ID" value="PRY75003.1"/>
    <property type="molecule type" value="Genomic_DNA"/>
</dbReference>
<keyword evidence="2" id="KW-1185">Reference proteome</keyword>
<dbReference type="Pfam" id="PF04299">
    <property type="entry name" value="FMN_bind_2"/>
    <property type="match status" value="1"/>
</dbReference>
<dbReference type="Proteomes" id="UP000238007">
    <property type="component" value="Unassembled WGS sequence"/>
</dbReference>
<reference evidence="1 2" key="1">
    <citation type="submission" date="2018-03" db="EMBL/GenBank/DDBJ databases">
        <title>Genomic Encyclopedia of Archaeal and Bacterial Type Strains, Phase II (KMG-II): from individual species to whole genera.</title>
        <authorList>
            <person name="Goeker M."/>
        </authorList>
    </citation>
    <scope>NUCLEOTIDE SEQUENCE [LARGE SCALE GENOMIC DNA]</scope>
    <source>
        <strain evidence="1 2">DSM 101533</strain>
    </source>
</reference>
<dbReference type="RefSeq" id="WP_106359035.1">
    <property type="nucleotide sequence ID" value="NZ_PVTP01000014.1"/>
</dbReference>
<dbReference type="AlphaFoldDB" id="A0A2T0VUQ3"/>
<dbReference type="InterPro" id="IPR012349">
    <property type="entry name" value="Split_barrel_FMN-bd"/>
</dbReference>
<comment type="caution">
    <text evidence="1">The sequence shown here is derived from an EMBL/GenBank/DDBJ whole genome shotgun (WGS) entry which is preliminary data.</text>
</comment>
<proteinExistence type="predicted"/>
<dbReference type="PANTHER" id="PTHR35802:SF1">
    <property type="entry name" value="PROTEASE SYNTHASE AND SPORULATION PROTEIN PAI 2"/>
    <property type="match status" value="1"/>
</dbReference>
<dbReference type="OrthoDB" id="9794948at2"/>
<name>A0A2T0VUQ3_9RHOB</name>
<evidence type="ECO:0000313" key="2">
    <source>
        <dbReference type="Proteomes" id="UP000238007"/>
    </source>
</evidence>